<dbReference type="VEuPathDB" id="TriTrypDB:BSAL_25360"/>
<feature type="region of interest" description="Disordered" evidence="1">
    <location>
        <begin position="31"/>
        <end position="60"/>
    </location>
</feature>
<evidence type="ECO:0000313" key="3">
    <source>
        <dbReference type="Proteomes" id="UP000051952"/>
    </source>
</evidence>
<dbReference type="EMBL" id="CYKH01001800">
    <property type="protein sequence ID" value="CUG90173.1"/>
    <property type="molecule type" value="Genomic_DNA"/>
</dbReference>
<dbReference type="Proteomes" id="UP000051952">
    <property type="component" value="Unassembled WGS sequence"/>
</dbReference>
<proteinExistence type="predicted"/>
<feature type="compositionally biased region" description="Basic and acidic residues" evidence="1">
    <location>
        <begin position="48"/>
        <end position="60"/>
    </location>
</feature>
<protein>
    <submittedName>
        <fullName evidence="2">Uncharacterized protein</fullName>
    </submittedName>
</protein>
<sequence length="242" mass="26083">MGVACCACTSSSAGASAHADVSHHNDELLRHPRQVGGGHRSLSLSSSRRNDSQRSDTHREMHSTIAFWPATRLAPGVAVEFEEHQRQQQQGQAQQLVPTHEFSQQAISARLHRSTSFRTDSDSRFDSVSQTETELPFTDIRQRRIHGRAAKCDETIEPPEETPTFPGDMAVDYDYSVGTILEVRSGTIAPVESRADSFATAIGADGAAEGSSGAFRKITSRASSGGWARSTASDLAAQMLAG</sequence>
<feature type="region of interest" description="Disordered" evidence="1">
    <location>
        <begin position="81"/>
        <end position="100"/>
    </location>
</feature>
<name>A0A0S4JFI2_BODSA</name>
<feature type="region of interest" description="Disordered" evidence="1">
    <location>
        <begin position="113"/>
        <end position="133"/>
    </location>
</feature>
<evidence type="ECO:0000256" key="1">
    <source>
        <dbReference type="SAM" id="MobiDB-lite"/>
    </source>
</evidence>
<accession>A0A0S4JFI2</accession>
<reference evidence="3" key="1">
    <citation type="submission" date="2015-09" db="EMBL/GenBank/DDBJ databases">
        <authorList>
            <consortium name="Pathogen Informatics"/>
        </authorList>
    </citation>
    <scope>NUCLEOTIDE SEQUENCE [LARGE SCALE GENOMIC DNA]</scope>
    <source>
        <strain evidence="3">Lake Konstanz</strain>
    </source>
</reference>
<gene>
    <name evidence="2" type="ORF">BSAL_25360</name>
</gene>
<dbReference type="AlphaFoldDB" id="A0A0S4JFI2"/>
<feature type="non-terminal residue" evidence="2">
    <location>
        <position position="242"/>
    </location>
</feature>
<evidence type="ECO:0000313" key="2">
    <source>
        <dbReference type="EMBL" id="CUG90173.1"/>
    </source>
</evidence>
<organism evidence="2 3">
    <name type="scientific">Bodo saltans</name>
    <name type="common">Flagellated protozoan</name>
    <dbReference type="NCBI Taxonomy" id="75058"/>
    <lineage>
        <taxon>Eukaryota</taxon>
        <taxon>Discoba</taxon>
        <taxon>Euglenozoa</taxon>
        <taxon>Kinetoplastea</taxon>
        <taxon>Metakinetoplastina</taxon>
        <taxon>Eubodonida</taxon>
        <taxon>Bodonidae</taxon>
        <taxon>Bodo</taxon>
    </lineage>
</organism>
<keyword evidence="3" id="KW-1185">Reference proteome</keyword>